<name>A0ABQ5XCS3_9GAMM</name>
<gene>
    <name evidence="1" type="ORF">GCM10007898_25830</name>
</gene>
<comment type="caution">
    <text evidence="1">The sequence shown here is derived from an EMBL/GenBank/DDBJ whole genome shotgun (WGS) entry which is preliminary data.</text>
</comment>
<evidence type="ECO:0000313" key="1">
    <source>
        <dbReference type="EMBL" id="GLQ89011.1"/>
    </source>
</evidence>
<dbReference type="Pfam" id="PF05990">
    <property type="entry name" value="DUF900"/>
    <property type="match status" value="1"/>
</dbReference>
<organism evidence="1 2">
    <name type="scientific">Dyella flagellata</name>
    <dbReference type="NCBI Taxonomy" id="1867833"/>
    <lineage>
        <taxon>Bacteria</taxon>
        <taxon>Pseudomonadati</taxon>
        <taxon>Pseudomonadota</taxon>
        <taxon>Gammaproteobacteria</taxon>
        <taxon>Lysobacterales</taxon>
        <taxon>Rhodanobacteraceae</taxon>
        <taxon>Dyella</taxon>
    </lineage>
</organism>
<dbReference type="Proteomes" id="UP001156627">
    <property type="component" value="Unassembled WGS sequence"/>
</dbReference>
<evidence type="ECO:0008006" key="3">
    <source>
        <dbReference type="Google" id="ProtNLM"/>
    </source>
</evidence>
<dbReference type="SUPFAM" id="SSF53474">
    <property type="entry name" value="alpha/beta-Hydrolases"/>
    <property type="match status" value="1"/>
</dbReference>
<reference evidence="2" key="1">
    <citation type="journal article" date="2019" name="Int. J. Syst. Evol. Microbiol.">
        <title>The Global Catalogue of Microorganisms (GCM) 10K type strain sequencing project: providing services to taxonomists for standard genome sequencing and annotation.</title>
        <authorList>
            <consortium name="The Broad Institute Genomics Platform"/>
            <consortium name="The Broad Institute Genome Sequencing Center for Infectious Disease"/>
            <person name="Wu L."/>
            <person name="Ma J."/>
        </authorList>
    </citation>
    <scope>NUCLEOTIDE SEQUENCE [LARGE SCALE GENOMIC DNA]</scope>
    <source>
        <strain evidence="2">NBRC 111981</strain>
    </source>
</reference>
<dbReference type="InterPro" id="IPR029058">
    <property type="entry name" value="AB_hydrolase_fold"/>
</dbReference>
<dbReference type="RefSeq" id="WP_284332456.1">
    <property type="nucleotide sequence ID" value="NZ_BSOA01000028.1"/>
</dbReference>
<accession>A0ABQ5XCS3</accession>
<dbReference type="InterPro" id="IPR010297">
    <property type="entry name" value="DUF900_hydrolase"/>
</dbReference>
<dbReference type="EMBL" id="BSOA01000028">
    <property type="protein sequence ID" value="GLQ89011.1"/>
    <property type="molecule type" value="Genomic_DNA"/>
</dbReference>
<protein>
    <recommendedName>
        <fullName evidence="3">Alpha/beta hydrolase</fullName>
    </recommendedName>
</protein>
<evidence type="ECO:0000313" key="2">
    <source>
        <dbReference type="Proteomes" id="UP001156627"/>
    </source>
</evidence>
<proteinExistence type="predicted"/>
<keyword evidence="2" id="KW-1185">Reference proteome</keyword>
<sequence length="294" mass="32057">MSILFINLRASPSGGMVAGEATSWDDGTRYVSPQEFANRIAGRNVVFVTHGFNVDQANGIQDLTTWSDRYALPDSWIYVGILWPGDCRLEIFVDYVYEGPEAISSGQLLANYLNQYAKQAQSYSFVAHSLGARMVLEAVRGLESDTQCVVLMAGAIEDDCFAREYADAAAKISRIHVVASRCDRVLEWAFPAGNLIGEIVMHGHPYDRSPLGRNGPARPTPPNLSIDSWQIPDGWNFGHTDYLPGQAIAPELPLPVPAPGPDSGVPVDLTNLSNEVWKPAWSAGAATTFLLHKP</sequence>